<dbReference type="InterPro" id="IPR050109">
    <property type="entry name" value="HTH-type_TetR-like_transc_reg"/>
</dbReference>
<sequence length="186" mass="19683">MPRWEPDARERLVGAALMLFSEQGYDDTTVAQIAERAGLTKSTFHRHFPDKRDVLAAGQATLSKLLAEGIADAPADASPLDAVAEGLRRAAAAFRPEIAAQITAVVATSTELQERAALKQVGMAAAMAEALVARGVPDPVARLAAEMGSLALKAGFAEWAPNADKKDIGALMTEHLERLRKSAAQL</sequence>
<dbReference type="AlphaFoldDB" id="A0A917SEG9"/>
<dbReference type="Pfam" id="PF00440">
    <property type="entry name" value="TetR_N"/>
    <property type="match status" value="1"/>
</dbReference>
<proteinExistence type="predicted"/>
<evidence type="ECO:0000256" key="1">
    <source>
        <dbReference type="ARBA" id="ARBA00023015"/>
    </source>
</evidence>
<evidence type="ECO:0000313" key="6">
    <source>
        <dbReference type="EMBL" id="GGL71510.1"/>
    </source>
</evidence>
<dbReference type="Proteomes" id="UP000613840">
    <property type="component" value="Unassembled WGS sequence"/>
</dbReference>
<evidence type="ECO:0000256" key="4">
    <source>
        <dbReference type="PROSITE-ProRule" id="PRU00335"/>
    </source>
</evidence>
<feature type="domain" description="HTH tetR-type" evidence="5">
    <location>
        <begin position="6"/>
        <end position="66"/>
    </location>
</feature>
<evidence type="ECO:0000259" key="5">
    <source>
        <dbReference type="PROSITE" id="PS50977"/>
    </source>
</evidence>
<dbReference type="Gene3D" id="1.10.357.10">
    <property type="entry name" value="Tetracycline Repressor, domain 2"/>
    <property type="match status" value="1"/>
</dbReference>
<keyword evidence="2 4" id="KW-0238">DNA-binding</keyword>
<dbReference type="EMBL" id="BMMZ01000008">
    <property type="protein sequence ID" value="GGL71510.1"/>
    <property type="molecule type" value="Genomic_DNA"/>
</dbReference>
<accession>A0A917SEG9</accession>
<dbReference type="PROSITE" id="PS50977">
    <property type="entry name" value="HTH_TETR_2"/>
    <property type="match status" value="1"/>
</dbReference>
<dbReference type="PRINTS" id="PR00455">
    <property type="entry name" value="HTHTETR"/>
</dbReference>
<keyword evidence="7" id="KW-1185">Reference proteome</keyword>
<protein>
    <submittedName>
        <fullName evidence="6">TetR family transcriptional regulator</fullName>
    </submittedName>
</protein>
<gene>
    <name evidence="6" type="ORF">GCM10011575_32300</name>
</gene>
<reference evidence="6" key="2">
    <citation type="submission" date="2020-09" db="EMBL/GenBank/DDBJ databases">
        <authorList>
            <person name="Sun Q."/>
            <person name="Zhou Y."/>
        </authorList>
    </citation>
    <scope>NUCLEOTIDE SEQUENCE</scope>
    <source>
        <strain evidence="6">CGMCC 4.7306</strain>
    </source>
</reference>
<reference evidence="6" key="1">
    <citation type="journal article" date="2014" name="Int. J. Syst. Evol. Microbiol.">
        <title>Complete genome sequence of Corynebacterium casei LMG S-19264T (=DSM 44701T), isolated from a smear-ripened cheese.</title>
        <authorList>
            <consortium name="US DOE Joint Genome Institute (JGI-PGF)"/>
            <person name="Walter F."/>
            <person name="Albersmeier A."/>
            <person name="Kalinowski J."/>
            <person name="Ruckert C."/>
        </authorList>
    </citation>
    <scope>NUCLEOTIDE SEQUENCE</scope>
    <source>
        <strain evidence="6">CGMCC 4.7306</strain>
    </source>
</reference>
<dbReference type="PANTHER" id="PTHR30055">
    <property type="entry name" value="HTH-TYPE TRANSCRIPTIONAL REGULATOR RUTR"/>
    <property type="match status" value="1"/>
</dbReference>
<dbReference type="GO" id="GO:0000976">
    <property type="term" value="F:transcription cis-regulatory region binding"/>
    <property type="evidence" value="ECO:0007669"/>
    <property type="project" value="TreeGrafter"/>
</dbReference>
<dbReference type="PANTHER" id="PTHR30055:SF238">
    <property type="entry name" value="MYCOFACTOCIN BIOSYNTHESIS TRANSCRIPTIONAL REGULATOR MFTR-RELATED"/>
    <property type="match status" value="1"/>
</dbReference>
<evidence type="ECO:0000256" key="3">
    <source>
        <dbReference type="ARBA" id="ARBA00023163"/>
    </source>
</evidence>
<evidence type="ECO:0000313" key="7">
    <source>
        <dbReference type="Proteomes" id="UP000613840"/>
    </source>
</evidence>
<dbReference type="SUPFAM" id="SSF46689">
    <property type="entry name" value="Homeodomain-like"/>
    <property type="match status" value="1"/>
</dbReference>
<dbReference type="InterPro" id="IPR001647">
    <property type="entry name" value="HTH_TetR"/>
</dbReference>
<keyword evidence="1" id="KW-0805">Transcription regulation</keyword>
<organism evidence="6 7">
    <name type="scientific">Microlunatus endophyticus</name>
    <dbReference type="NCBI Taxonomy" id="1716077"/>
    <lineage>
        <taxon>Bacteria</taxon>
        <taxon>Bacillati</taxon>
        <taxon>Actinomycetota</taxon>
        <taxon>Actinomycetes</taxon>
        <taxon>Propionibacteriales</taxon>
        <taxon>Propionibacteriaceae</taxon>
        <taxon>Microlunatus</taxon>
    </lineage>
</organism>
<evidence type="ECO:0000256" key="2">
    <source>
        <dbReference type="ARBA" id="ARBA00023125"/>
    </source>
</evidence>
<dbReference type="RefSeq" id="WP_188896401.1">
    <property type="nucleotide sequence ID" value="NZ_BMMZ01000008.1"/>
</dbReference>
<dbReference type="GO" id="GO:0003700">
    <property type="term" value="F:DNA-binding transcription factor activity"/>
    <property type="evidence" value="ECO:0007669"/>
    <property type="project" value="TreeGrafter"/>
</dbReference>
<feature type="DNA-binding region" description="H-T-H motif" evidence="4">
    <location>
        <begin position="29"/>
        <end position="48"/>
    </location>
</feature>
<dbReference type="InterPro" id="IPR009057">
    <property type="entry name" value="Homeodomain-like_sf"/>
</dbReference>
<comment type="caution">
    <text evidence="6">The sequence shown here is derived from an EMBL/GenBank/DDBJ whole genome shotgun (WGS) entry which is preliminary data.</text>
</comment>
<keyword evidence="3" id="KW-0804">Transcription</keyword>
<name>A0A917SEG9_9ACTN</name>